<keyword evidence="2" id="KW-1185">Reference proteome</keyword>
<sequence length="114" mass="12331">MTSSYIILEFLASGLHQSTQRLHSSLLLPSTSSSTSVTMCSFNNAGRLAARPNTFTCATAPTELSWKLQLSHLRPGAPTTVSATLATECQAYTIAHPPPHLFPRLHIALCDLRP</sequence>
<dbReference type="Proteomes" id="UP000799754">
    <property type="component" value="Unassembled WGS sequence"/>
</dbReference>
<proteinExistence type="predicted"/>
<name>A0ACB6S385_9PLEO</name>
<evidence type="ECO:0000313" key="1">
    <source>
        <dbReference type="EMBL" id="KAF2628716.1"/>
    </source>
</evidence>
<organism evidence="1 2">
    <name type="scientific">Macroventuria anomochaeta</name>
    <dbReference type="NCBI Taxonomy" id="301207"/>
    <lineage>
        <taxon>Eukaryota</taxon>
        <taxon>Fungi</taxon>
        <taxon>Dikarya</taxon>
        <taxon>Ascomycota</taxon>
        <taxon>Pezizomycotina</taxon>
        <taxon>Dothideomycetes</taxon>
        <taxon>Pleosporomycetidae</taxon>
        <taxon>Pleosporales</taxon>
        <taxon>Pleosporineae</taxon>
        <taxon>Didymellaceae</taxon>
        <taxon>Macroventuria</taxon>
    </lineage>
</organism>
<comment type="caution">
    <text evidence="1">The sequence shown here is derived from an EMBL/GenBank/DDBJ whole genome shotgun (WGS) entry which is preliminary data.</text>
</comment>
<evidence type="ECO:0000313" key="2">
    <source>
        <dbReference type="Proteomes" id="UP000799754"/>
    </source>
</evidence>
<accession>A0ACB6S385</accession>
<gene>
    <name evidence="1" type="ORF">BU25DRAFT_409741</name>
</gene>
<dbReference type="EMBL" id="MU006712">
    <property type="protein sequence ID" value="KAF2628716.1"/>
    <property type="molecule type" value="Genomic_DNA"/>
</dbReference>
<protein>
    <submittedName>
        <fullName evidence="1">Uncharacterized protein</fullName>
    </submittedName>
</protein>
<reference evidence="1" key="1">
    <citation type="journal article" date="2020" name="Stud. Mycol.">
        <title>101 Dothideomycetes genomes: a test case for predicting lifestyles and emergence of pathogens.</title>
        <authorList>
            <person name="Haridas S."/>
            <person name="Albert R."/>
            <person name="Binder M."/>
            <person name="Bloem J."/>
            <person name="Labutti K."/>
            <person name="Salamov A."/>
            <person name="Andreopoulos B."/>
            <person name="Baker S."/>
            <person name="Barry K."/>
            <person name="Bills G."/>
            <person name="Bluhm B."/>
            <person name="Cannon C."/>
            <person name="Castanera R."/>
            <person name="Culley D."/>
            <person name="Daum C."/>
            <person name="Ezra D."/>
            <person name="Gonzalez J."/>
            <person name="Henrissat B."/>
            <person name="Kuo A."/>
            <person name="Liang C."/>
            <person name="Lipzen A."/>
            <person name="Lutzoni F."/>
            <person name="Magnuson J."/>
            <person name="Mondo S."/>
            <person name="Nolan M."/>
            <person name="Ohm R."/>
            <person name="Pangilinan J."/>
            <person name="Park H.-J."/>
            <person name="Ramirez L."/>
            <person name="Alfaro M."/>
            <person name="Sun H."/>
            <person name="Tritt A."/>
            <person name="Yoshinaga Y."/>
            <person name="Zwiers L.-H."/>
            <person name="Turgeon B."/>
            <person name="Goodwin S."/>
            <person name="Spatafora J."/>
            <person name="Crous P."/>
            <person name="Grigoriev I."/>
        </authorList>
    </citation>
    <scope>NUCLEOTIDE SEQUENCE</scope>
    <source>
        <strain evidence="1">CBS 525.71</strain>
    </source>
</reference>